<evidence type="ECO:0000256" key="12">
    <source>
        <dbReference type="ARBA" id="ARBA00033094"/>
    </source>
</evidence>
<dbReference type="SFLD" id="SFLDF00288">
    <property type="entry name" value="HemN-like__clustered_with_nucl"/>
    <property type="match status" value="1"/>
</dbReference>
<evidence type="ECO:0000259" key="14">
    <source>
        <dbReference type="PROSITE" id="PS51918"/>
    </source>
</evidence>
<dbReference type="GO" id="GO:0051539">
    <property type="term" value="F:4 iron, 4 sulfur cluster binding"/>
    <property type="evidence" value="ECO:0007669"/>
    <property type="project" value="InterPro"/>
</dbReference>
<evidence type="ECO:0000256" key="5">
    <source>
        <dbReference type="ARBA" id="ARBA00022691"/>
    </source>
</evidence>
<dbReference type="Pfam" id="PF04055">
    <property type="entry name" value="Radical_SAM"/>
    <property type="match status" value="1"/>
</dbReference>
<sequence length="815" mass="90709">MPPSMNRAGEGISLYVHVPFCLSKCPYCDFNTYQGIESQFGDYLSAVVSEMTAWSHALGRPAVNTVFLGGGTPSYLPDGDVGRILEAIAANYEVRGDAEITAECNPNDLTAERCADLKAAGINRISMGVQSMDNGLLAMLGRRHDAAEAADALEKCRHAGFDNVNLNLMYGLPQQSLAQWRDTVERTVALEPEHLSLYALTLEEGTPLRRWVADGRLPEPDPDLAADMYDLARAELATAGYQHYEISNWSRVGRESVHNLAYWLNLEWLGVGPGAHSSLGRCRFWTVRSPREYAKRAEEWARRAEAEGRWPMVSSDGIRAVPTVDDLEVIDGDTSAAETMFLGLRLLEGMDLASASERAGIDLAFRYERELADLTGEGLLEWGCDGRLRLSEGAYLVANQTRHGGPTMAVQPYTISVSDEALEDLQHRLAHVRWPDEIPGAEWDYGSNLDYIKELVAYWRDGFDWRKAEAGLNAFANFYTTIDGQGIHFIHEKGKGPNPMPIVVTHGWPGTIYEMHKIIPMLTDPASHGGNPEDSFDVVVPSMPGYGFSAQTRERGINTRKIAELWDKLMADELGYQRYAAQGGDWGAGVTARLGFHHDNHVLGLHTTSVTQAIPYQGGSLEGLGIRERLEQVIGTTQGGYRRDWTATLSDEEINMIDQRVAWQGAEGGYAHIQGTKPQTLAYGLNDSPVGLCAWIVEKYRTWSDCNGDVESVYTKDDLLTTVMIYWVTQTINSSTRLYYENSRTPWYFGPDDQIGVPCGIAVFPKELSIPPRPWAERTYNIQRWTEMDSGGHFAALEKPTELVADIREFFRGLR</sequence>
<comment type="function">
    <text evidence="13">May be a heme chaperone, appears to bind heme. Homologous bacterial proteins do not have oxygen-independent coproporphyrinogen-III oxidase activity. Binds 1 [4Fe-4S] cluster. The cluster is coordinated with 3 cysteines and an exchangeable S-adenosyl-L-methionine.</text>
</comment>
<dbReference type="GO" id="GO:0005737">
    <property type="term" value="C:cytoplasm"/>
    <property type="evidence" value="ECO:0007669"/>
    <property type="project" value="InterPro"/>
</dbReference>
<dbReference type="InterPro" id="IPR010723">
    <property type="entry name" value="HemN_C"/>
</dbReference>
<dbReference type="InterPro" id="IPR013785">
    <property type="entry name" value="Aldolase_TIM"/>
</dbReference>
<keyword evidence="11" id="KW-0143">Chaperone</keyword>
<keyword evidence="5" id="KW-0949">S-adenosyl-L-methionine</keyword>
<keyword evidence="7" id="KW-0058">Aromatic hydrocarbons catabolism</keyword>
<evidence type="ECO:0000256" key="4">
    <source>
        <dbReference type="ARBA" id="ARBA00022617"/>
    </source>
</evidence>
<organism evidence="15 16">
    <name type="scientific">Geodia barretti</name>
    <name type="common">Barrett's horny sponge</name>
    <dbReference type="NCBI Taxonomy" id="519541"/>
    <lineage>
        <taxon>Eukaryota</taxon>
        <taxon>Metazoa</taxon>
        <taxon>Porifera</taxon>
        <taxon>Demospongiae</taxon>
        <taxon>Heteroscleromorpha</taxon>
        <taxon>Tetractinellida</taxon>
        <taxon>Astrophorina</taxon>
        <taxon>Geodiidae</taxon>
        <taxon>Geodia</taxon>
    </lineage>
</organism>
<dbReference type="PANTHER" id="PTHR21661:SF35">
    <property type="entry name" value="EPOXIDE HYDROLASE"/>
    <property type="match status" value="1"/>
</dbReference>
<evidence type="ECO:0000256" key="11">
    <source>
        <dbReference type="ARBA" id="ARBA00023186"/>
    </source>
</evidence>
<comment type="caution">
    <text evidence="15">The sequence shown here is derived from an EMBL/GenBank/DDBJ whole genome shotgun (WGS) entry which is preliminary data.</text>
</comment>
<evidence type="ECO:0000256" key="13">
    <source>
        <dbReference type="ARBA" id="ARBA00045130"/>
    </source>
</evidence>
<dbReference type="InterPro" id="IPR000639">
    <property type="entry name" value="Epox_hydrolase-like"/>
</dbReference>
<dbReference type="GO" id="GO:0006779">
    <property type="term" value="P:porphyrin-containing compound biosynthetic process"/>
    <property type="evidence" value="ECO:0007669"/>
    <property type="project" value="InterPro"/>
</dbReference>
<gene>
    <name evidence="15" type="ORF">GBAR_LOCUS5673</name>
</gene>
<evidence type="ECO:0000313" key="15">
    <source>
        <dbReference type="EMBL" id="CAI8008274.1"/>
    </source>
</evidence>
<dbReference type="AlphaFoldDB" id="A0AA35W5N4"/>
<keyword evidence="8 15" id="KW-0378">Hydrolase</keyword>
<keyword evidence="9" id="KW-0408">Iron</keyword>
<accession>A0AA35W5N4</accession>
<dbReference type="Gene3D" id="3.20.20.70">
    <property type="entry name" value="Aldolase class I"/>
    <property type="match status" value="1"/>
</dbReference>
<comment type="similarity">
    <text evidence="1">Belongs to the anaerobic coproporphyrinogen-III oxidase family. HemW subfamily.</text>
</comment>
<protein>
    <recommendedName>
        <fullName evidence="3">Radical S-adenosyl methionine domain-containing protein 1, mitochondrial</fullName>
    </recommendedName>
    <alternativeName>
        <fullName evidence="12">Putative heme chaperone</fullName>
    </alternativeName>
</protein>
<evidence type="ECO:0000313" key="16">
    <source>
        <dbReference type="Proteomes" id="UP001174909"/>
    </source>
</evidence>
<dbReference type="InterPro" id="IPR058240">
    <property type="entry name" value="rSAM_sf"/>
</dbReference>
<dbReference type="SMART" id="SM00729">
    <property type="entry name" value="Elp3"/>
    <property type="match status" value="1"/>
</dbReference>
<evidence type="ECO:0000256" key="3">
    <source>
        <dbReference type="ARBA" id="ARBA00014678"/>
    </source>
</evidence>
<dbReference type="InterPro" id="IPR006638">
    <property type="entry name" value="Elp3/MiaA/NifB-like_rSAM"/>
</dbReference>
<evidence type="ECO:0000256" key="10">
    <source>
        <dbReference type="ARBA" id="ARBA00023014"/>
    </source>
</evidence>
<evidence type="ECO:0000256" key="6">
    <source>
        <dbReference type="ARBA" id="ARBA00022723"/>
    </source>
</evidence>
<dbReference type="SUPFAM" id="SSF102114">
    <property type="entry name" value="Radical SAM enzymes"/>
    <property type="match status" value="1"/>
</dbReference>
<proteinExistence type="inferred from homology"/>
<evidence type="ECO:0000256" key="8">
    <source>
        <dbReference type="ARBA" id="ARBA00022801"/>
    </source>
</evidence>
<dbReference type="GO" id="GO:0004301">
    <property type="term" value="F:epoxide hydrolase activity"/>
    <property type="evidence" value="ECO:0007669"/>
    <property type="project" value="TreeGrafter"/>
</dbReference>
<dbReference type="Proteomes" id="UP001174909">
    <property type="component" value="Unassembled WGS sequence"/>
</dbReference>
<dbReference type="PANTHER" id="PTHR21661">
    <property type="entry name" value="EPOXIDE HYDROLASE 1-RELATED"/>
    <property type="match status" value="1"/>
</dbReference>
<comment type="similarity">
    <text evidence="2">Belongs to the peptidase S33 family.</text>
</comment>
<dbReference type="SUPFAM" id="SSF53474">
    <property type="entry name" value="alpha/beta-Hydrolases"/>
    <property type="match status" value="1"/>
</dbReference>
<dbReference type="InterPro" id="IPR004559">
    <property type="entry name" value="HemW-like"/>
</dbReference>
<dbReference type="SFLD" id="SFLDS00029">
    <property type="entry name" value="Radical_SAM"/>
    <property type="match status" value="1"/>
</dbReference>
<reference evidence="15" key="1">
    <citation type="submission" date="2023-03" db="EMBL/GenBank/DDBJ databases">
        <authorList>
            <person name="Steffen K."/>
            <person name="Cardenas P."/>
        </authorList>
    </citation>
    <scope>NUCLEOTIDE SEQUENCE</scope>
</reference>
<name>A0AA35W5N4_GEOBA</name>
<evidence type="ECO:0000256" key="7">
    <source>
        <dbReference type="ARBA" id="ARBA00022797"/>
    </source>
</evidence>
<dbReference type="NCBIfam" id="TIGR00539">
    <property type="entry name" value="hemN_rel"/>
    <property type="match status" value="1"/>
</dbReference>
<dbReference type="GO" id="GO:0097176">
    <property type="term" value="P:epoxide metabolic process"/>
    <property type="evidence" value="ECO:0007669"/>
    <property type="project" value="TreeGrafter"/>
</dbReference>
<dbReference type="InterPro" id="IPR029058">
    <property type="entry name" value="AB_hydrolase_fold"/>
</dbReference>
<dbReference type="SFLD" id="SFLDF00562">
    <property type="entry name" value="HemN-like__clustered_with_heat"/>
    <property type="match status" value="1"/>
</dbReference>
<dbReference type="Gene3D" id="3.40.50.1820">
    <property type="entry name" value="alpha/beta hydrolase"/>
    <property type="match status" value="1"/>
</dbReference>
<dbReference type="CDD" id="cd01335">
    <property type="entry name" value="Radical_SAM"/>
    <property type="match status" value="1"/>
</dbReference>
<dbReference type="Pfam" id="PF06969">
    <property type="entry name" value="HemN_C"/>
    <property type="match status" value="1"/>
</dbReference>
<evidence type="ECO:0000256" key="9">
    <source>
        <dbReference type="ARBA" id="ARBA00023004"/>
    </source>
</evidence>
<dbReference type="SFLD" id="SFLDG01065">
    <property type="entry name" value="anaerobic_coproporphyrinogen-I"/>
    <property type="match status" value="1"/>
</dbReference>
<keyword evidence="4" id="KW-0349">Heme</keyword>
<dbReference type="InterPro" id="IPR010497">
    <property type="entry name" value="Epoxide_hydro_N"/>
</dbReference>
<dbReference type="GO" id="GO:0004109">
    <property type="term" value="F:coproporphyrinogen oxidase activity"/>
    <property type="evidence" value="ECO:0007669"/>
    <property type="project" value="InterPro"/>
</dbReference>
<dbReference type="EMBL" id="CASHTH010000828">
    <property type="protein sequence ID" value="CAI8008274.1"/>
    <property type="molecule type" value="Genomic_DNA"/>
</dbReference>
<evidence type="ECO:0000256" key="1">
    <source>
        <dbReference type="ARBA" id="ARBA00006100"/>
    </source>
</evidence>
<evidence type="ECO:0000256" key="2">
    <source>
        <dbReference type="ARBA" id="ARBA00010088"/>
    </source>
</evidence>
<keyword evidence="6" id="KW-0479">Metal-binding</keyword>
<dbReference type="Pfam" id="PF06441">
    <property type="entry name" value="EHN"/>
    <property type="match status" value="1"/>
</dbReference>
<feature type="domain" description="Radical SAM core" evidence="14">
    <location>
        <begin position="6"/>
        <end position="242"/>
    </location>
</feature>
<keyword evidence="16" id="KW-1185">Reference proteome</keyword>
<dbReference type="InterPro" id="IPR007197">
    <property type="entry name" value="rSAM"/>
</dbReference>
<keyword evidence="10" id="KW-0411">Iron-sulfur</keyword>
<dbReference type="PROSITE" id="PS51918">
    <property type="entry name" value="RADICAL_SAM"/>
    <property type="match status" value="1"/>
</dbReference>
<dbReference type="GO" id="GO:0046872">
    <property type="term" value="F:metal ion binding"/>
    <property type="evidence" value="ECO:0007669"/>
    <property type="project" value="UniProtKB-KW"/>
</dbReference>
<dbReference type="PRINTS" id="PR00412">
    <property type="entry name" value="EPOXHYDRLASE"/>
</dbReference>
<dbReference type="SFLD" id="SFLDG01082">
    <property type="entry name" value="B12-binding_domain_containing"/>
    <property type="match status" value="1"/>
</dbReference>